<feature type="compositionally biased region" description="Basic residues" evidence="4">
    <location>
        <begin position="195"/>
        <end position="214"/>
    </location>
</feature>
<dbReference type="PANTHER" id="PTHR14304">
    <property type="entry name" value="CELL DIVISION CYCLE AND APOPTOSIS REGULATOR PROTEIN"/>
    <property type="match status" value="1"/>
</dbReference>
<dbReference type="SUPFAM" id="SSF68906">
    <property type="entry name" value="SAP domain"/>
    <property type="match status" value="1"/>
</dbReference>
<feature type="region of interest" description="Disordered" evidence="4">
    <location>
        <begin position="149"/>
        <end position="216"/>
    </location>
</feature>
<dbReference type="InterPro" id="IPR025954">
    <property type="entry name" value="DBC1/CARP1_inactive_NUDIX"/>
</dbReference>
<dbReference type="InterPro" id="IPR025224">
    <property type="entry name" value="CCAR1/CCAR2"/>
</dbReference>
<dbReference type="Proteomes" id="UP001558652">
    <property type="component" value="Unassembled WGS sequence"/>
</dbReference>
<keyword evidence="7" id="KW-1185">Reference proteome</keyword>
<accession>A0ABD0YEU0</accession>
<dbReference type="InterPro" id="IPR036361">
    <property type="entry name" value="SAP_dom_sf"/>
</dbReference>
<evidence type="ECO:0000256" key="3">
    <source>
        <dbReference type="ARBA" id="ARBA00022553"/>
    </source>
</evidence>
<evidence type="ECO:0000313" key="6">
    <source>
        <dbReference type="EMBL" id="KAL1117588.1"/>
    </source>
</evidence>
<evidence type="ECO:0000259" key="5">
    <source>
        <dbReference type="PROSITE" id="PS50800"/>
    </source>
</evidence>
<dbReference type="PANTHER" id="PTHR14304:SF11">
    <property type="entry name" value="SAP DOMAIN-CONTAINING PROTEIN"/>
    <property type="match status" value="1"/>
</dbReference>
<dbReference type="SMART" id="SM00513">
    <property type="entry name" value="SAP"/>
    <property type="match status" value="1"/>
</dbReference>
<dbReference type="AlphaFoldDB" id="A0ABD0YEU0"/>
<sequence length="645" mass="72528">MYGAVGAVTYPTRALNSAAFQGTQQQQQPGSGSNGKQRVFTGTVTKVQDNFGFVDEDVFFQTSCCVKGMLPQVGDRVLVEALYNANMPFKWNATRIQVLPMGRTDTTSNMASMSTGYNAVPPPLNFIKIFGISCCFLAAENSTMGGGGGNRFSSGGSRFSSGGGGGGDRGGRDRGRDRPRQQRDRDDKDKDRLKSPPRKRSKSPPRQRRARRVVPRYSVQVPKMSLDSIEGDVLELRRRYSNMYIPSDFFNAHFSWVDTFPLDKPVSLNFPCSFHIMHKDVEPVISHSDILEPPDMDYLYSAKVMLLSSPGLEEFYSKCVSLAEDRDKEGSRSTDDDSQQFSHPARLISFMVGLRGKNETMAIGGPWSPSLDGENPQSDPGVLIKTATRNCRSLTGIDLSSCTQWFRFLEIHYHRAESVHKGRQVAARVETVVMFVPDVWSCLPTRLEWDGLQLNYQRQCSRKLNKDQPAPVASATPTKEDDSDAVIVVPKREPRHYSELDPKNMKVNELREELEARSLSPKGLKSQLVARLAKVIKTEADEEAGKKETPPKIEKKEDEDKKKKEVYKFKIEDKDKLRGGDKKDDEKKRIEKLKLITVDPLLLLSYVYFDTTRCGYIFDKDLEDLLYSLGLSLSRAQVIISAMLY</sequence>
<gene>
    <name evidence="6" type="ORF">AAG570_003903</name>
</gene>
<dbReference type="Pfam" id="PF14444">
    <property type="entry name" value="S1-like"/>
    <property type="match status" value="1"/>
</dbReference>
<dbReference type="PROSITE" id="PS50800">
    <property type="entry name" value="SAP"/>
    <property type="match status" value="1"/>
</dbReference>
<dbReference type="SMART" id="SM01122">
    <property type="entry name" value="DBC1"/>
    <property type="match status" value="1"/>
</dbReference>
<comment type="subcellular location">
    <subcellularLocation>
        <location evidence="1">Cytoplasm</location>
    </subcellularLocation>
</comment>
<keyword evidence="2" id="KW-0963">Cytoplasm</keyword>
<organism evidence="6 7">
    <name type="scientific">Ranatra chinensis</name>
    <dbReference type="NCBI Taxonomy" id="642074"/>
    <lineage>
        <taxon>Eukaryota</taxon>
        <taxon>Metazoa</taxon>
        <taxon>Ecdysozoa</taxon>
        <taxon>Arthropoda</taxon>
        <taxon>Hexapoda</taxon>
        <taxon>Insecta</taxon>
        <taxon>Pterygota</taxon>
        <taxon>Neoptera</taxon>
        <taxon>Paraneoptera</taxon>
        <taxon>Hemiptera</taxon>
        <taxon>Heteroptera</taxon>
        <taxon>Panheteroptera</taxon>
        <taxon>Nepomorpha</taxon>
        <taxon>Nepidae</taxon>
        <taxon>Ranatrinae</taxon>
        <taxon>Ranatra</taxon>
    </lineage>
</organism>
<evidence type="ECO:0000256" key="2">
    <source>
        <dbReference type="ARBA" id="ARBA00022490"/>
    </source>
</evidence>
<name>A0ABD0YEU0_9HEMI</name>
<proteinExistence type="predicted"/>
<dbReference type="Gene3D" id="1.10.720.30">
    <property type="entry name" value="SAP domain"/>
    <property type="match status" value="1"/>
</dbReference>
<comment type="caution">
    <text evidence="6">The sequence shown here is derived from an EMBL/GenBank/DDBJ whole genome shotgun (WGS) entry which is preliminary data.</text>
</comment>
<dbReference type="InterPro" id="IPR025223">
    <property type="entry name" value="S1-like_RNA-bd_dom"/>
</dbReference>
<feature type="compositionally biased region" description="Basic and acidic residues" evidence="4">
    <location>
        <begin position="169"/>
        <end position="194"/>
    </location>
</feature>
<dbReference type="Pfam" id="PF14443">
    <property type="entry name" value="DBC1"/>
    <property type="match status" value="1"/>
</dbReference>
<evidence type="ECO:0000256" key="4">
    <source>
        <dbReference type="SAM" id="MobiDB-lite"/>
    </source>
</evidence>
<dbReference type="InterPro" id="IPR003034">
    <property type="entry name" value="SAP_dom"/>
</dbReference>
<feature type="region of interest" description="Disordered" evidence="4">
    <location>
        <begin position="463"/>
        <end position="484"/>
    </location>
</feature>
<protein>
    <recommendedName>
        <fullName evidence="5">SAP domain-containing protein</fullName>
    </recommendedName>
</protein>
<evidence type="ECO:0000313" key="7">
    <source>
        <dbReference type="Proteomes" id="UP001558652"/>
    </source>
</evidence>
<feature type="compositionally biased region" description="Low complexity" evidence="4">
    <location>
        <begin position="151"/>
        <end position="160"/>
    </location>
</feature>
<keyword evidence="3" id="KW-0597">Phosphoprotein</keyword>
<dbReference type="EMBL" id="JBFDAA010000015">
    <property type="protein sequence ID" value="KAL1117588.1"/>
    <property type="molecule type" value="Genomic_DNA"/>
</dbReference>
<dbReference type="Pfam" id="PF02037">
    <property type="entry name" value="SAP"/>
    <property type="match status" value="1"/>
</dbReference>
<reference evidence="6 7" key="1">
    <citation type="submission" date="2024-07" db="EMBL/GenBank/DDBJ databases">
        <title>Chromosome-level genome assembly of the water stick insect Ranatra chinensis (Heteroptera: Nepidae).</title>
        <authorList>
            <person name="Liu X."/>
        </authorList>
    </citation>
    <scope>NUCLEOTIDE SEQUENCE [LARGE SCALE GENOMIC DNA]</scope>
    <source>
        <strain evidence="6">Cailab_2021Rc</strain>
        <tissue evidence="6">Muscle</tissue>
    </source>
</reference>
<dbReference type="GO" id="GO:0005737">
    <property type="term" value="C:cytoplasm"/>
    <property type="evidence" value="ECO:0007669"/>
    <property type="project" value="UniProtKB-SubCell"/>
</dbReference>
<evidence type="ECO:0000256" key="1">
    <source>
        <dbReference type="ARBA" id="ARBA00004496"/>
    </source>
</evidence>
<feature type="domain" description="SAP" evidence="5">
    <location>
        <begin position="502"/>
        <end position="536"/>
    </location>
</feature>